<dbReference type="PROSITE" id="PS51354">
    <property type="entry name" value="GLUTAREDOXIN_2"/>
    <property type="match status" value="1"/>
</dbReference>
<proteinExistence type="inferred from homology"/>
<dbReference type="GO" id="GO:0015038">
    <property type="term" value="F:glutathione disulfide oxidoreductase activity"/>
    <property type="evidence" value="ECO:0007669"/>
    <property type="project" value="UniProtKB-UniRule"/>
</dbReference>
<dbReference type="GO" id="GO:0005737">
    <property type="term" value="C:cytoplasm"/>
    <property type="evidence" value="ECO:0007669"/>
    <property type="project" value="TreeGrafter"/>
</dbReference>
<keyword evidence="2 6" id="KW-0813">Transport</keyword>
<dbReference type="NCBIfam" id="TIGR02181">
    <property type="entry name" value="GRX_bact"/>
    <property type="match status" value="1"/>
</dbReference>
<feature type="domain" description="Glutaredoxin" evidence="7">
    <location>
        <begin position="4"/>
        <end position="63"/>
    </location>
</feature>
<dbReference type="AlphaFoldDB" id="A0A1F6TAJ6"/>
<gene>
    <name evidence="8" type="ORF">A2V92_01445</name>
</gene>
<evidence type="ECO:0000313" key="9">
    <source>
        <dbReference type="Proteomes" id="UP000179344"/>
    </source>
</evidence>
<evidence type="ECO:0000259" key="7">
    <source>
        <dbReference type="Pfam" id="PF00462"/>
    </source>
</evidence>
<dbReference type="InterPro" id="IPR002109">
    <property type="entry name" value="Glutaredoxin"/>
</dbReference>
<reference evidence="8 9" key="1">
    <citation type="journal article" date="2016" name="Nat. Commun.">
        <title>Thousands of microbial genomes shed light on interconnected biogeochemical processes in an aquifer system.</title>
        <authorList>
            <person name="Anantharaman K."/>
            <person name="Brown C.T."/>
            <person name="Hug L.A."/>
            <person name="Sharon I."/>
            <person name="Castelle C.J."/>
            <person name="Probst A.J."/>
            <person name="Thomas B.C."/>
            <person name="Singh A."/>
            <person name="Wilkins M.J."/>
            <person name="Karaoz U."/>
            <person name="Brodie E.L."/>
            <person name="Williams K.H."/>
            <person name="Hubbard S.S."/>
            <person name="Banfield J.F."/>
        </authorList>
    </citation>
    <scope>NUCLEOTIDE SEQUENCE [LARGE SCALE GENOMIC DNA]</scope>
</reference>
<dbReference type="InterPro" id="IPR014025">
    <property type="entry name" value="Glutaredoxin_subgr"/>
</dbReference>
<name>A0A1F6TAJ6_9PROT</name>
<comment type="caution">
    <text evidence="8">The sequence shown here is derived from an EMBL/GenBank/DDBJ whole genome shotgun (WGS) entry which is preliminary data.</text>
</comment>
<evidence type="ECO:0000256" key="4">
    <source>
        <dbReference type="ARBA" id="ARBA00023157"/>
    </source>
</evidence>
<dbReference type="InterPro" id="IPR036249">
    <property type="entry name" value="Thioredoxin-like_sf"/>
</dbReference>
<dbReference type="InterPro" id="IPR011900">
    <property type="entry name" value="GRX_bact"/>
</dbReference>
<protein>
    <recommendedName>
        <fullName evidence="6">Glutaredoxin</fullName>
    </recommendedName>
</protein>
<dbReference type="InterPro" id="IPR011767">
    <property type="entry name" value="GLR_AS"/>
</dbReference>
<evidence type="ECO:0000256" key="3">
    <source>
        <dbReference type="ARBA" id="ARBA00022982"/>
    </source>
</evidence>
<comment type="similarity">
    <text evidence="1 6">Belongs to the glutaredoxin family.</text>
</comment>
<dbReference type="Gene3D" id="3.40.30.10">
    <property type="entry name" value="Glutaredoxin"/>
    <property type="match status" value="1"/>
</dbReference>
<evidence type="ECO:0000256" key="1">
    <source>
        <dbReference type="ARBA" id="ARBA00007787"/>
    </source>
</evidence>
<evidence type="ECO:0000256" key="5">
    <source>
        <dbReference type="ARBA" id="ARBA00023284"/>
    </source>
</evidence>
<accession>A0A1F6TAJ6</accession>
<dbReference type="GO" id="GO:0034599">
    <property type="term" value="P:cellular response to oxidative stress"/>
    <property type="evidence" value="ECO:0007669"/>
    <property type="project" value="TreeGrafter"/>
</dbReference>
<keyword evidence="4" id="KW-1015">Disulfide bond</keyword>
<evidence type="ECO:0000256" key="2">
    <source>
        <dbReference type="ARBA" id="ARBA00022448"/>
    </source>
</evidence>
<dbReference type="Pfam" id="PF00462">
    <property type="entry name" value="Glutaredoxin"/>
    <property type="match status" value="1"/>
</dbReference>
<keyword evidence="6" id="KW-0963">Cytoplasm</keyword>
<dbReference type="CDD" id="cd03418">
    <property type="entry name" value="GRX_GRXb_1_3_like"/>
    <property type="match status" value="1"/>
</dbReference>
<comment type="function">
    <text evidence="6">Has a glutathione-disulfide oxidoreductase activity in the presence of NADPH and glutathione reductase. Reduces low molecular weight disulfides and proteins.</text>
</comment>
<dbReference type="PROSITE" id="PS00195">
    <property type="entry name" value="GLUTAREDOXIN_1"/>
    <property type="match status" value="1"/>
</dbReference>
<evidence type="ECO:0000256" key="6">
    <source>
        <dbReference type="RuleBase" id="RU364065"/>
    </source>
</evidence>
<sequence>MAKVTMYGTRICPYCRMAELLLEQKGVRPEKILVDADPAQREHMVRITGRTTVPQIFIGATHVGGYSDLAALDRAGRLDTLLQAPA</sequence>
<dbReference type="SUPFAM" id="SSF52833">
    <property type="entry name" value="Thioredoxin-like"/>
    <property type="match status" value="1"/>
</dbReference>
<dbReference type="EMBL" id="MFST01000161">
    <property type="protein sequence ID" value="OGI42099.1"/>
    <property type="molecule type" value="Genomic_DNA"/>
</dbReference>
<dbReference type="Proteomes" id="UP000179344">
    <property type="component" value="Unassembled WGS sequence"/>
</dbReference>
<organism evidence="8 9">
    <name type="scientific">Candidatus Muproteobacteria bacterium RBG_16_65_31</name>
    <dbReference type="NCBI Taxonomy" id="1817759"/>
    <lineage>
        <taxon>Bacteria</taxon>
        <taxon>Pseudomonadati</taxon>
        <taxon>Pseudomonadota</taxon>
        <taxon>Candidatus Muproteobacteria</taxon>
    </lineage>
</organism>
<dbReference type="PRINTS" id="PR00160">
    <property type="entry name" value="GLUTAREDOXIN"/>
</dbReference>
<dbReference type="PANTHER" id="PTHR45694">
    <property type="entry name" value="GLUTAREDOXIN 2"/>
    <property type="match status" value="1"/>
</dbReference>
<keyword evidence="5 6" id="KW-0676">Redox-active center</keyword>
<dbReference type="PANTHER" id="PTHR45694:SF18">
    <property type="entry name" value="GLUTAREDOXIN-1-RELATED"/>
    <property type="match status" value="1"/>
</dbReference>
<dbReference type="GO" id="GO:0045454">
    <property type="term" value="P:cell redox homeostasis"/>
    <property type="evidence" value="ECO:0007669"/>
    <property type="project" value="InterPro"/>
</dbReference>
<keyword evidence="3 6" id="KW-0249">Electron transport</keyword>
<evidence type="ECO:0000313" key="8">
    <source>
        <dbReference type="EMBL" id="OGI42099.1"/>
    </source>
</evidence>